<evidence type="ECO:0000313" key="1">
    <source>
        <dbReference type="EMBL" id="MBA5246351.1"/>
    </source>
</evidence>
<keyword evidence="4" id="KW-1185">Reference proteome</keyword>
<evidence type="ECO:0000313" key="3">
    <source>
        <dbReference type="Proteomes" id="UP000515349"/>
    </source>
</evidence>
<reference evidence="2 3" key="1">
    <citation type="submission" date="2020-07" db="EMBL/GenBank/DDBJ databases">
        <title>Chryseobacterium sp.cx-624.</title>
        <authorList>
            <person name="Yang C."/>
        </authorList>
    </citation>
    <scope>NUCLEOTIDE SEQUENCE [LARGE SCALE GENOMIC DNA]</scope>
    <source>
        <strain evidence="3">cx-624</strain>
        <strain evidence="2">Cx-624</strain>
    </source>
</reference>
<dbReference type="EMBL" id="CP059472">
    <property type="protein sequence ID" value="QMS98279.1"/>
    <property type="molecule type" value="Genomic_DNA"/>
</dbReference>
<organism evidence="2 3">
    <name type="scientific">Marnyiella aurantia</name>
    <dbReference type="NCBI Taxonomy" id="2758037"/>
    <lineage>
        <taxon>Bacteria</taxon>
        <taxon>Pseudomonadati</taxon>
        <taxon>Bacteroidota</taxon>
        <taxon>Flavobacteriia</taxon>
        <taxon>Flavobacteriales</taxon>
        <taxon>Weeksellaceae</taxon>
        <taxon>Marnyiella</taxon>
    </lineage>
</organism>
<dbReference type="RefSeq" id="WP_181886435.1">
    <property type="nucleotide sequence ID" value="NZ_CP059472.1"/>
</dbReference>
<protein>
    <submittedName>
        <fullName evidence="2">Uncharacterized protein</fullName>
    </submittedName>
</protein>
<accession>A0A7D7LMB0</accession>
<gene>
    <name evidence="2" type="ORF">H1R16_11340</name>
    <name evidence="1" type="ORF">H2507_04125</name>
</gene>
<dbReference type="Proteomes" id="UP000539710">
    <property type="component" value="Unassembled WGS sequence"/>
</dbReference>
<reference evidence="4" key="2">
    <citation type="submission" date="2020-07" db="EMBL/GenBank/DDBJ databases">
        <title>Flavobacterium sp. xlx-214.</title>
        <authorList>
            <person name="Yang C."/>
        </authorList>
    </citation>
    <scope>NUCLEOTIDE SEQUENCE [LARGE SCALE GENOMIC DNA]</scope>
    <source>
        <strain evidence="4">CX-624</strain>
    </source>
</reference>
<dbReference type="KEGG" id="cbau:H1R16_11340"/>
<reference evidence="1" key="3">
    <citation type="submission" date="2020-07" db="EMBL/GenBank/DDBJ databases">
        <authorList>
            <person name="Yang C."/>
        </authorList>
    </citation>
    <scope>NUCLEOTIDE SEQUENCE</scope>
    <source>
        <strain evidence="1">Cx-624</strain>
    </source>
</reference>
<evidence type="ECO:0000313" key="2">
    <source>
        <dbReference type="EMBL" id="QMS98279.1"/>
    </source>
</evidence>
<dbReference type="AlphaFoldDB" id="A0A7D7LMB0"/>
<proteinExistence type="predicted"/>
<name>A0A7D7LMB0_9FLAO</name>
<sequence>MYHFLLAGLTSLSILACSTQEQHLQEKKETAIQKPNTVSSKKTDTAAILPAETVGDNKNKIPSQTEKMSGVLYFKEGESVFLKNHDMTFTFAKMLEDSRCPKEVNCVWEGVATAQIELMGTYTRPVKVKLSTQSNPQRGYDNKAYFNGYQYTLVQADPYPTAGAGFSANSGKYVIGIKVEKVAQNTVEPSVR</sequence>
<dbReference type="EMBL" id="JACEUX010000001">
    <property type="protein sequence ID" value="MBA5246351.1"/>
    <property type="molecule type" value="Genomic_DNA"/>
</dbReference>
<dbReference type="Proteomes" id="UP000515349">
    <property type="component" value="Chromosome"/>
</dbReference>
<evidence type="ECO:0000313" key="4">
    <source>
        <dbReference type="Proteomes" id="UP000539710"/>
    </source>
</evidence>